<evidence type="ECO:0000256" key="5">
    <source>
        <dbReference type="ARBA" id="ARBA00023136"/>
    </source>
</evidence>
<dbReference type="InterPro" id="IPR008213">
    <property type="entry name" value="CpcD-like_dom"/>
</dbReference>
<dbReference type="RefSeq" id="WP_265264169.1">
    <property type="nucleotide sequence ID" value="NZ_JAIHOM010000036.1"/>
</dbReference>
<keyword evidence="5" id="KW-0472">Membrane</keyword>
<dbReference type="EMBL" id="JAIHOM010000036">
    <property type="protein sequence ID" value="MCW6036407.1"/>
    <property type="molecule type" value="Genomic_DNA"/>
</dbReference>
<name>A0ABT3L4M4_9CYAN</name>
<feature type="domain" description="CpcD-like" evidence="8">
    <location>
        <begin position="14"/>
        <end position="72"/>
    </location>
</feature>
<feature type="compositionally biased region" description="Low complexity" evidence="7">
    <location>
        <begin position="75"/>
        <end position="89"/>
    </location>
</feature>
<dbReference type="PROSITE" id="PS51441">
    <property type="entry name" value="CPCD_LIKE"/>
    <property type="match status" value="1"/>
</dbReference>
<evidence type="ECO:0000256" key="7">
    <source>
        <dbReference type="SAM" id="MobiDB-lite"/>
    </source>
</evidence>
<dbReference type="Pfam" id="PF01383">
    <property type="entry name" value="CpcD"/>
    <property type="match status" value="1"/>
</dbReference>
<gene>
    <name evidence="9" type="ORF">K4A83_09010</name>
</gene>
<proteinExistence type="predicted"/>
<keyword evidence="3 6" id="KW-0605">Phycobilisome</keyword>
<evidence type="ECO:0000313" key="10">
    <source>
        <dbReference type="Proteomes" id="UP001526426"/>
    </source>
</evidence>
<organism evidence="9 10">
    <name type="scientific">Spirulina subsalsa FACHB-351</name>
    <dbReference type="NCBI Taxonomy" id="234711"/>
    <lineage>
        <taxon>Bacteria</taxon>
        <taxon>Bacillati</taxon>
        <taxon>Cyanobacteriota</taxon>
        <taxon>Cyanophyceae</taxon>
        <taxon>Spirulinales</taxon>
        <taxon>Spirulinaceae</taxon>
        <taxon>Spirulina</taxon>
    </lineage>
</organism>
<dbReference type="SMART" id="SM01094">
    <property type="entry name" value="CpcD"/>
    <property type="match status" value="1"/>
</dbReference>
<comment type="subcellular location">
    <subcellularLocation>
        <location evidence="1">Cellular thylakoid membrane</location>
        <topology evidence="1">Peripheral membrane protein</topology>
        <orientation evidence="1">Cytoplasmic side</orientation>
    </subcellularLocation>
</comment>
<feature type="region of interest" description="Disordered" evidence="7">
    <location>
        <begin position="70"/>
        <end position="89"/>
    </location>
</feature>
<reference evidence="9 10" key="1">
    <citation type="submission" date="2021-08" db="EMBL/GenBank/DDBJ databases">
        <title>Draft genome sequence of Spirulina subsalsa with high tolerance to salinity and hype-accumulation of phycocyanin.</title>
        <authorList>
            <person name="Pei H."/>
            <person name="Jiang L."/>
        </authorList>
    </citation>
    <scope>NUCLEOTIDE SEQUENCE [LARGE SCALE GENOMIC DNA]</scope>
    <source>
        <strain evidence="9 10">FACHB-351</strain>
    </source>
</reference>
<keyword evidence="4" id="KW-0793">Thylakoid</keyword>
<keyword evidence="10" id="KW-1185">Reference proteome</keyword>
<evidence type="ECO:0000256" key="6">
    <source>
        <dbReference type="PROSITE-ProRule" id="PRU00771"/>
    </source>
</evidence>
<evidence type="ECO:0000259" key="8">
    <source>
        <dbReference type="PROSITE" id="PS51441"/>
    </source>
</evidence>
<sequence>MYGQTTVANVGENARMFRIEVEGMRQNGETNKRKFPVRRSGSTFITVSYDRMSDEYKRITRLGGRIVNIQPLDGSESSEAPAAAESEED</sequence>
<evidence type="ECO:0000256" key="3">
    <source>
        <dbReference type="ARBA" id="ARBA00022738"/>
    </source>
</evidence>
<dbReference type="Proteomes" id="UP001526426">
    <property type="component" value="Unassembled WGS sequence"/>
</dbReference>
<evidence type="ECO:0000256" key="4">
    <source>
        <dbReference type="ARBA" id="ARBA00023078"/>
    </source>
</evidence>
<evidence type="ECO:0000256" key="2">
    <source>
        <dbReference type="ARBA" id="ARBA00022549"/>
    </source>
</evidence>
<evidence type="ECO:0000256" key="1">
    <source>
        <dbReference type="ARBA" id="ARBA00004445"/>
    </source>
</evidence>
<protein>
    <submittedName>
        <fullName evidence="9">Phycobilisome linker polypeptide</fullName>
    </submittedName>
</protein>
<evidence type="ECO:0000313" key="9">
    <source>
        <dbReference type="EMBL" id="MCW6036407.1"/>
    </source>
</evidence>
<comment type="caution">
    <text evidence="9">The sequence shown here is derived from an EMBL/GenBank/DDBJ whole genome shotgun (WGS) entry which is preliminary data.</text>
</comment>
<keyword evidence="2" id="KW-0042">Antenna complex</keyword>
<accession>A0ABT3L4M4</accession>